<reference evidence="1 2" key="1">
    <citation type="submission" date="2021-06" db="EMBL/GenBank/DDBJ databases">
        <authorList>
            <person name="Palmer J.M."/>
        </authorList>
    </citation>
    <scope>NUCLEOTIDE SEQUENCE [LARGE SCALE GENOMIC DNA]</scope>
    <source>
        <strain evidence="2">if_2019</strain>
        <tissue evidence="1">Muscle</tissue>
    </source>
</reference>
<gene>
    <name evidence="1" type="ORF">ILYODFUR_030743</name>
</gene>
<protein>
    <submittedName>
        <fullName evidence="1">Uncharacterized protein</fullName>
    </submittedName>
</protein>
<evidence type="ECO:0000313" key="1">
    <source>
        <dbReference type="EMBL" id="MEQ2249569.1"/>
    </source>
</evidence>
<organism evidence="1 2">
    <name type="scientific">Ilyodon furcidens</name>
    <name type="common">goldbreast splitfin</name>
    <dbReference type="NCBI Taxonomy" id="33524"/>
    <lineage>
        <taxon>Eukaryota</taxon>
        <taxon>Metazoa</taxon>
        <taxon>Chordata</taxon>
        <taxon>Craniata</taxon>
        <taxon>Vertebrata</taxon>
        <taxon>Euteleostomi</taxon>
        <taxon>Actinopterygii</taxon>
        <taxon>Neopterygii</taxon>
        <taxon>Teleostei</taxon>
        <taxon>Neoteleostei</taxon>
        <taxon>Acanthomorphata</taxon>
        <taxon>Ovalentaria</taxon>
        <taxon>Atherinomorphae</taxon>
        <taxon>Cyprinodontiformes</taxon>
        <taxon>Goodeidae</taxon>
        <taxon>Ilyodon</taxon>
    </lineage>
</organism>
<evidence type="ECO:0000313" key="2">
    <source>
        <dbReference type="Proteomes" id="UP001482620"/>
    </source>
</evidence>
<comment type="caution">
    <text evidence="1">The sequence shown here is derived from an EMBL/GenBank/DDBJ whole genome shotgun (WGS) entry which is preliminary data.</text>
</comment>
<accession>A0ABV0UXY8</accession>
<sequence>MSLLCSATSGCMLHYLNCFWNFLPASCLAFLRPSPVPQPVTHTHTHAHTHAHNSGSLSSGSAVELYLSGLTFAPELQMWSLEDEEAKLVVAMATLMVYVGACLQAL</sequence>
<keyword evidence="2" id="KW-1185">Reference proteome</keyword>
<name>A0ABV0UXY8_9TELE</name>
<dbReference type="Proteomes" id="UP001482620">
    <property type="component" value="Unassembled WGS sequence"/>
</dbReference>
<dbReference type="EMBL" id="JAHRIQ010085726">
    <property type="protein sequence ID" value="MEQ2249569.1"/>
    <property type="molecule type" value="Genomic_DNA"/>
</dbReference>
<proteinExistence type="predicted"/>